<proteinExistence type="predicted"/>
<dbReference type="AlphaFoldDB" id="A0A0J5VER5"/>
<dbReference type="PATRIC" id="fig|189381.10.peg.2355"/>
<comment type="caution">
    <text evidence="1">The sequence shown here is derived from an EMBL/GenBank/DDBJ whole genome shotgun (WGS) entry which is preliminary data.</text>
</comment>
<gene>
    <name evidence="1" type="ORF">AV649_08960</name>
</gene>
<protein>
    <submittedName>
        <fullName evidence="1">Uncharacterized protein</fullName>
    </submittedName>
</protein>
<evidence type="ECO:0000313" key="1">
    <source>
        <dbReference type="EMBL" id="KZE43960.1"/>
    </source>
</evidence>
<dbReference type="RefSeq" id="WP_048004902.1">
    <property type="nucleotide sequence ID" value="NZ_CP047095.1"/>
</dbReference>
<evidence type="ECO:0000313" key="2">
    <source>
        <dbReference type="Proteomes" id="UP000076510"/>
    </source>
</evidence>
<sequence>MAREYLIVFEEYDLTRRKADWKNKHLLLFEGKHYKEGIVAICRPPGFSHPLKGILYSNFIMETAGCTLYALPIAEGSSLPFKCVDIDANTIAVCKLIVEKTNTMTRLNILPSHPHEDPLDDDIKSDILSFFSLKTDARTVTFQWKPNVYKRGRSVGE</sequence>
<accession>A0A0J5VER5</accession>
<dbReference type="Proteomes" id="UP000076510">
    <property type="component" value="Unassembled WGS sequence"/>
</dbReference>
<dbReference type="OrthoDB" id="2844566at2"/>
<organism evidence="1 2">
    <name type="scientific">Rossellomorea marisflavi</name>
    <dbReference type="NCBI Taxonomy" id="189381"/>
    <lineage>
        <taxon>Bacteria</taxon>
        <taxon>Bacillati</taxon>
        <taxon>Bacillota</taxon>
        <taxon>Bacilli</taxon>
        <taxon>Bacillales</taxon>
        <taxon>Bacillaceae</taxon>
        <taxon>Rossellomorea</taxon>
    </lineage>
</organism>
<reference evidence="2" key="1">
    <citation type="submission" date="2016-01" db="EMBL/GenBank/DDBJ databases">
        <title>Whole genome sequencing of Bhargavaea cecembensis T14.</title>
        <authorList>
            <person name="Hong K.W."/>
        </authorList>
    </citation>
    <scope>NUCLEOTIDE SEQUENCE [LARGE SCALE GENOMIC DNA]</scope>
    <source>
        <strain evidence="2">M19</strain>
    </source>
</reference>
<dbReference type="EMBL" id="LQQY01000045">
    <property type="protein sequence ID" value="KZE43960.1"/>
    <property type="molecule type" value="Genomic_DNA"/>
</dbReference>
<name>A0A0J5VER5_9BACI</name>